<proteinExistence type="predicted"/>
<feature type="region of interest" description="Disordered" evidence="1">
    <location>
        <begin position="1"/>
        <end position="31"/>
    </location>
</feature>
<dbReference type="AlphaFoldDB" id="A0A4Q9H405"/>
<dbReference type="OrthoDB" id="9772295at2"/>
<protein>
    <submittedName>
        <fullName evidence="2">DUF1800 domain-containing protein</fullName>
    </submittedName>
</protein>
<dbReference type="PANTHER" id="PTHR43737:SF1">
    <property type="entry name" value="DUF1501 DOMAIN-CONTAINING PROTEIN"/>
    <property type="match status" value="1"/>
</dbReference>
<sequence length="625" mass="68702">MQDTVDTPPGLEGGAAHPARSRTDPSRDSQAAIRPPFWQRPAWLAAATSAWLQACGGGEGLPLVQQSTDPVTGLSTLSQLPGYDPIEPPRESGLSAREAARFLMQATFGVRGQSDIDTLQAEGLNHWLWRQFNAPVAEHVSYLDLRRGTDPETGQRREASDEMSYEAIWRQWLFDDAGADRGQLRARVAFALSEIFVISNIAPDIKPYAMSSWMDMLNRHAFGNFRSLLEAVTLHPAMGYYLNMLESEKANEETGSHPNENYAREVLQLFSIGLVKLNADGTAVKDGSVPVPTYTEDVVKGFARAFSGWSFGGQQGGDDLFEGSDYNDDRNWVTPMRAYAAFHEPGTKTLLDGRVLPAGQTPEQDMAQALDCIFQHPNVGPFICRQLIQRLVTSNPSGVYLSQVVAVFNDNGKGVRGDLKAVVRAILLHAEARSEATAARPDFGKLREPLVRFAALMRAFNVQPLDTLGTSNFWALFGGENPLGQHPLLAPSVFNFFAPTTRYPAQLRQAVDGLPVDFFCPEAQITTETNAVGTFNVFRDLIDNWSDPFAVRCDLGPWRALGDRPGALIDRMNALLFAHGMTSATRMRLTTLMAAMPGEGEWPVRERVAAALMLAVVSLDFVVQK</sequence>
<organism evidence="2 3">
    <name type="scientific">Aquabacterium lacunae</name>
    <dbReference type="NCBI Taxonomy" id="2528630"/>
    <lineage>
        <taxon>Bacteria</taxon>
        <taxon>Pseudomonadati</taxon>
        <taxon>Pseudomonadota</taxon>
        <taxon>Betaproteobacteria</taxon>
        <taxon>Burkholderiales</taxon>
        <taxon>Aquabacterium</taxon>
    </lineage>
</organism>
<evidence type="ECO:0000313" key="2">
    <source>
        <dbReference type="EMBL" id="TBO34341.1"/>
    </source>
</evidence>
<dbReference type="Pfam" id="PF08811">
    <property type="entry name" value="DUF1800"/>
    <property type="match status" value="1"/>
</dbReference>
<keyword evidence="3" id="KW-1185">Reference proteome</keyword>
<dbReference type="EMBL" id="SIXI01000001">
    <property type="protein sequence ID" value="TBO34341.1"/>
    <property type="molecule type" value="Genomic_DNA"/>
</dbReference>
<dbReference type="InterPro" id="IPR014917">
    <property type="entry name" value="DUF1800"/>
</dbReference>
<name>A0A4Q9H405_9BURK</name>
<evidence type="ECO:0000313" key="3">
    <source>
        <dbReference type="Proteomes" id="UP000292120"/>
    </source>
</evidence>
<dbReference type="RefSeq" id="WP_130966291.1">
    <property type="nucleotide sequence ID" value="NZ_SIXI01000001.1"/>
</dbReference>
<evidence type="ECO:0000256" key="1">
    <source>
        <dbReference type="SAM" id="MobiDB-lite"/>
    </source>
</evidence>
<dbReference type="PANTHER" id="PTHR43737">
    <property type="entry name" value="BLL7424 PROTEIN"/>
    <property type="match status" value="1"/>
</dbReference>
<accession>A0A4Q9H405</accession>
<comment type="caution">
    <text evidence="2">The sequence shown here is derived from an EMBL/GenBank/DDBJ whole genome shotgun (WGS) entry which is preliminary data.</text>
</comment>
<gene>
    <name evidence="2" type="ORF">EYS42_02665</name>
</gene>
<dbReference type="Proteomes" id="UP000292120">
    <property type="component" value="Unassembled WGS sequence"/>
</dbReference>
<reference evidence="2 3" key="1">
    <citation type="submission" date="2019-02" db="EMBL/GenBank/DDBJ databases">
        <title>Aquabacterium sp. strain KMB7.</title>
        <authorList>
            <person name="Chen W.-M."/>
        </authorList>
    </citation>
    <scope>NUCLEOTIDE SEQUENCE [LARGE SCALE GENOMIC DNA]</scope>
    <source>
        <strain evidence="2 3">KMB7</strain>
    </source>
</reference>